<keyword evidence="3" id="KW-1185">Reference proteome</keyword>
<name>A0A8J3NLL4_9ACTN</name>
<dbReference type="AlphaFoldDB" id="A0A8J3NLL4"/>
<evidence type="ECO:0008006" key="4">
    <source>
        <dbReference type="Google" id="ProtNLM"/>
    </source>
</evidence>
<evidence type="ECO:0000313" key="2">
    <source>
        <dbReference type="EMBL" id="GIF82655.1"/>
    </source>
</evidence>
<dbReference type="RefSeq" id="WP_203748249.1">
    <property type="nucleotide sequence ID" value="NZ_BONF01000022.1"/>
</dbReference>
<proteinExistence type="predicted"/>
<dbReference type="Proteomes" id="UP000601223">
    <property type="component" value="Unassembled WGS sequence"/>
</dbReference>
<keyword evidence="1" id="KW-0732">Signal</keyword>
<accession>A0A8J3NLL4</accession>
<organism evidence="2 3">
    <name type="scientific">Catellatospora bangladeshensis</name>
    <dbReference type="NCBI Taxonomy" id="310355"/>
    <lineage>
        <taxon>Bacteria</taxon>
        <taxon>Bacillati</taxon>
        <taxon>Actinomycetota</taxon>
        <taxon>Actinomycetes</taxon>
        <taxon>Micromonosporales</taxon>
        <taxon>Micromonosporaceae</taxon>
        <taxon>Catellatospora</taxon>
    </lineage>
</organism>
<gene>
    <name evidence="2" type="ORF">Cba03nite_40040</name>
</gene>
<evidence type="ECO:0000313" key="3">
    <source>
        <dbReference type="Proteomes" id="UP000601223"/>
    </source>
</evidence>
<reference evidence="2 3" key="1">
    <citation type="submission" date="2021-01" db="EMBL/GenBank/DDBJ databases">
        <title>Whole genome shotgun sequence of Catellatospora bangladeshensis NBRC 107357.</title>
        <authorList>
            <person name="Komaki H."/>
            <person name="Tamura T."/>
        </authorList>
    </citation>
    <scope>NUCLEOTIDE SEQUENCE [LARGE SCALE GENOMIC DNA]</scope>
    <source>
        <strain evidence="2 3">NBRC 107357</strain>
    </source>
</reference>
<protein>
    <recommendedName>
        <fullName evidence="4">SH3 domain-containing protein</fullName>
    </recommendedName>
</protein>
<sequence>MRVTKMSMARAAVAVATAAAMFVVSPVPAAQAADNCNEYSSFPNGEGAGTMEVTANLKVGPYSSCGTVRSLAVGTRVFKHCEVMNSYGNIWWYVRVSGTSTYGWMSLQNLTNISGDDNGDGMNVTYACL</sequence>
<comment type="caution">
    <text evidence="2">The sequence shown here is derived from an EMBL/GenBank/DDBJ whole genome shotgun (WGS) entry which is preliminary data.</text>
</comment>
<dbReference type="EMBL" id="BONF01000022">
    <property type="protein sequence ID" value="GIF82655.1"/>
    <property type="molecule type" value="Genomic_DNA"/>
</dbReference>
<feature type="signal peptide" evidence="1">
    <location>
        <begin position="1"/>
        <end position="29"/>
    </location>
</feature>
<evidence type="ECO:0000256" key="1">
    <source>
        <dbReference type="SAM" id="SignalP"/>
    </source>
</evidence>
<feature type="chain" id="PRO_5039146870" description="SH3 domain-containing protein" evidence="1">
    <location>
        <begin position="30"/>
        <end position="129"/>
    </location>
</feature>